<dbReference type="Proteomes" id="UP000681720">
    <property type="component" value="Unassembled WGS sequence"/>
</dbReference>
<organism evidence="1 2">
    <name type="scientific">Rotaria magnacalcarata</name>
    <dbReference type="NCBI Taxonomy" id="392030"/>
    <lineage>
        <taxon>Eukaryota</taxon>
        <taxon>Metazoa</taxon>
        <taxon>Spiralia</taxon>
        <taxon>Gnathifera</taxon>
        <taxon>Rotifera</taxon>
        <taxon>Eurotatoria</taxon>
        <taxon>Bdelloidea</taxon>
        <taxon>Philodinida</taxon>
        <taxon>Philodinidae</taxon>
        <taxon>Rotaria</taxon>
    </lineage>
</organism>
<comment type="caution">
    <text evidence="1">The sequence shown here is derived from an EMBL/GenBank/DDBJ whole genome shotgun (WGS) entry which is preliminary data.</text>
</comment>
<feature type="non-terminal residue" evidence="1">
    <location>
        <position position="1"/>
    </location>
</feature>
<gene>
    <name evidence="1" type="ORF">GIL414_LOCUS65928</name>
</gene>
<feature type="non-terminal residue" evidence="1">
    <location>
        <position position="36"/>
    </location>
</feature>
<name>A0A8S3GJR7_9BILA</name>
<dbReference type="EMBL" id="CAJOBJ010302748">
    <property type="protein sequence ID" value="CAF5162538.1"/>
    <property type="molecule type" value="Genomic_DNA"/>
</dbReference>
<reference evidence="1" key="1">
    <citation type="submission" date="2021-02" db="EMBL/GenBank/DDBJ databases">
        <authorList>
            <person name="Nowell W R."/>
        </authorList>
    </citation>
    <scope>NUCLEOTIDE SEQUENCE</scope>
</reference>
<accession>A0A8S3GJR7</accession>
<protein>
    <submittedName>
        <fullName evidence="1">Uncharacterized protein</fullName>
    </submittedName>
</protein>
<dbReference type="AlphaFoldDB" id="A0A8S3GJR7"/>
<proteinExistence type="predicted"/>
<evidence type="ECO:0000313" key="1">
    <source>
        <dbReference type="EMBL" id="CAF5162538.1"/>
    </source>
</evidence>
<evidence type="ECO:0000313" key="2">
    <source>
        <dbReference type="Proteomes" id="UP000681720"/>
    </source>
</evidence>
<sequence length="36" mass="4096">GSGDPTARIWNLQGTREPEIVLRHIVFKDVTSSDWN</sequence>